<reference evidence="1 2" key="1">
    <citation type="submission" date="2017-04" db="EMBL/GenBank/DDBJ databases">
        <authorList>
            <person name="Afonso C.L."/>
            <person name="Miller P.J."/>
            <person name="Scott M.A."/>
            <person name="Spackman E."/>
            <person name="Goraichik I."/>
            <person name="Dimitrov K.M."/>
            <person name="Suarez D.L."/>
            <person name="Swayne D.E."/>
        </authorList>
    </citation>
    <scope>NUCLEOTIDE SEQUENCE [LARGE SCALE GENOMIC DNA]</scope>
    <source>
        <strain evidence="1 2">CGMCC 1.12644</strain>
    </source>
</reference>
<protein>
    <recommendedName>
        <fullName evidence="3">Aldehyde dehydrogenase family protein</fullName>
    </recommendedName>
</protein>
<evidence type="ECO:0000313" key="2">
    <source>
        <dbReference type="Proteomes" id="UP000192330"/>
    </source>
</evidence>
<dbReference type="Proteomes" id="UP000192330">
    <property type="component" value="Unassembled WGS sequence"/>
</dbReference>
<dbReference type="AlphaFoldDB" id="A0A1W2EL56"/>
<accession>A0A1W2EL56</accession>
<dbReference type="InterPro" id="IPR016161">
    <property type="entry name" value="Ald_DH/histidinol_DH"/>
</dbReference>
<name>A0A1W2EL56_9RHOB</name>
<dbReference type="STRING" id="1387277.SAMN06295998_13121"/>
<dbReference type="GO" id="GO:0016620">
    <property type="term" value="F:oxidoreductase activity, acting on the aldehyde or oxo group of donors, NAD or NADP as acceptor"/>
    <property type="evidence" value="ECO:0007669"/>
    <property type="project" value="InterPro"/>
</dbReference>
<dbReference type="Gene3D" id="3.40.309.10">
    <property type="entry name" value="Aldehyde Dehydrogenase, Chain A, domain 2"/>
    <property type="match status" value="1"/>
</dbReference>
<proteinExistence type="predicted"/>
<evidence type="ECO:0008006" key="3">
    <source>
        <dbReference type="Google" id="ProtNLM"/>
    </source>
</evidence>
<organism evidence="1 2">
    <name type="scientific">Primorskyibacter flagellatus</name>
    <dbReference type="NCBI Taxonomy" id="1387277"/>
    <lineage>
        <taxon>Bacteria</taxon>
        <taxon>Pseudomonadati</taxon>
        <taxon>Pseudomonadota</taxon>
        <taxon>Alphaproteobacteria</taxon>
        <taxon>Rhodobacterales</taxon>
        <taxon>Roseobacteraceae</taxon>
        <taxon>Primorskyibacter</taxon>
    </lineage>
</organism>
<gene>
    <name evidence="1" type="ORF">SAMN06295998_13121</name>
</gene>
<dbReference type="SUPFAM" id="SSF53720">
    <property type="entry name" value="ALDH-like"/>
    <property type="match status" value="1"/>
</dbReference>
<dbReference type="InterPro" id="IPR016163">
    <property type="entry name" value="Ald_DH_C"/>
</dbReference>
<sequence length="265" mass="29197">MFVLPEAAAARGADLGTRWASSLTMGVEQFFTNLGIAVVIDGPDANEFANAASEGLKSIAAHYLFDVPAEDWIANEVLSEEVFGPLSLVIRVKGAAQMRAVAASFKGQLTATLQMDDGDIDLARCLLPVREQMAGRVLANGFPPGVDACDAMVHGGRTWLRPTLGQPRSAPCRFAGSCGPYAIRTCPRCRCPPICNWTDARMAKKVRRQCVCRMIRCRAARKDYNFFQMYCQNAPKSDFSREISDKRTTNPQEYPKFTQNMLNLC</sequence>
<evidence type="ECO:0000313" key="1">
    <source>
        <dbReference type="EMBL" id="SMD10026.1"/>
    </source>
</evidence>
<dbReference type="EMBL" id="FWYD01000031">
    <property type="protein sequence ID" value="SMD10026.1"/>
    <property type="molecule type" value="Genomic_DNA"/>
</dbReference>
<keyword evidence="2" id="KW-1185">Reference proteome</keyword>